<comment type="caution">
    <text evidence="2">The sequence shown here is derived from an EMBL/GenBank/DDBJ whole genome shotgun (WGS) entry which is preliminary data.</text>
</comment>
<evidence type="ECO:0000313" key="2">
    <source>
        <dbReference type="EMBL" id="GHI61619.1"/>
    </source>
</evidence>
<evidence type="ECO:0008006" key="4">
    <source>
        <dbReference type="Google" id="ProtNLM"/>
    </source>
</evidence>
<gene>
    <name evidence="2" type="ORF">Saso_32690</name>
</gene>
<organism evidence="2 3">
    <name type="scientific">Streptomyces asoensis</name>
    <dbReference type="NCBI Taxonomy" id="249586"/>
    <lineage>
        <taxon>Bacteria</taxon>
        <taxon>Bacillati</taxon>
        <taxon>Actinomycetota</taxon>
        <taxon>Actinomycetes</taxon>
        <taxon>Kitasatosporales</taxon>
        <taxon>Streptomycetaceae</taxon>
        <taxon>Streptomyces</taxon>
    </lineage>
</organism>
<reference evidence="3" key="1">
    <citation type="submission" date="2023-07" db="EMBL/GenBank/DDBJ databases">
        <title>Whole genome shotgun sequence of Streptomyces cacaoi subsp. asoensis NBRC 13813.</title>
        <authorList>
            <person name="Komaki H."/>
            <person name="Tamura T."/>
        </authorList>
    </citation>
    <scope>NUCLEOTIDE SEQUENCE [LARGE SCALE GENOMIC DNA]</scope>
    <source>
        <strain evidence="3">NBRC 13813</strain>
    </source>
</reference>
<protein>
    <recommendedName>
        <fullName evidence="4">DUF11 domain-containing protein</fullName>
    </recommendedName>
</protein>
<dbReference type="EMBL" id="BNEB01000003">
    <property type="protein sequence ID" value="GHI61619.1"/>
    <property type="molecule type" value="Genomic_DNA"/>
</dbReference>
<sequence>MATYRRGGPRLKVKVQFAPYGLLPKEGATDPSRMRVSWHVHVANTGAAAIEVEKVEVTPWIPPRLVRLALFPGKILLRKFVSRPGGARALRTGVVWLDGADKMRIEPYGGARWVVNDSLLPDSRDSLDVWSPEAFGMIRLRVTLTNGREVTSRAVRLHRVLQRHEYVRSNLTLLEKQMRDRLPVHPSPPTGSSRAEPKTQERP</sequence>
<accession>A0ABQ3S0I4</accession>
<feature type="region of interest" description="Disordered" evidence="1">
    <location>
        <begin position="177"/>
        <end position="203"/>
    </location>
</feature>
<proteinExistence type="predicted"/>
<name>A0ABQ3S0I4_9ACTN</name>
<keyword evidence="3" id="KW-1185">Reference proteome</keyword>
<evidence type="ECO:0000313" key="3">
    <source>
        <dbReference type="Proteomes" id="UP000649259"/>
    </source>
</evidence>
<evidence type="ECO:0000256" key="1">
    <source>
        <dbReference type="SAM" id="MobiDB-lite"/>
    </source>
</evidence>
<dbReference type="Proteomes" id="UP000649259">
    <property type="component" value="Unassembled WGS sequence"/>
</dbReference>